<feature type="compositionally biased region" description="Gly residues" evidence="1">
    <location>
        <begin position="57"/>
        <end position="71"/>
    </location>
</feature>
<name>W9QRE0_9ROSA</name>
<protein>
    <submittedName>
        <fullName evidence="2">Uncharacterized protein</fullName>
    </submittedName>
</protein>
<organism evidence="2 3">
    <name type="scientific">Morus notabilis</name>
    <dbReference type="NCBI Taxonomy" id="981085"/>
    <lineage>
        <taxon>Eukaryota</taxon>
        <taxon>Viridiplantae</taxon>
        <taxon>Streptophyta</taxon>
        <taxon>Embryophyta</taxon>
        <taxon>Tracheophyta</taxon>
        <taxon>Spermatophyta</taxon>
        <taxon>Magnoliopsida</taxon>
        <taxon>eudicotyledons</taxon>
        <taxon>Gunneridae</taxon>
        <taxon>Pentapetalae</taxon>
        <taxon>rosids</taxon>
        <taxon>fabids</taxon>
        <taxon>Rosales</taxon>
        <taxon>Moraceae</taxon>
        <taxon>Moreae</taxon>
        <taxon>Morus</taxon>
    </lineage>
</organism>
<feature type="region of interest" description="Disordered" evidence="1">
    <location>
        <begin position="50"/>
        <end position="78"/>
    </location>
</feature>
<evidence type="ECO:0000313" key="2">
    <source>
        <dbReference type="EMBL" id="EXB51890.1"/>
    </source>
</evidence>
<reference evidence="3" key="1">
    <citation type="submission" date="2013-01" db="EMBL/GenBank/DDBJ databases">
        <title>Draft Genome Sequence of a Mulberry Tree, Morus notabilis C.K. Schneid.</title>
        <authorList>
            <person name="He N."/>
            <person name="Zhao S."/>
        </authorList>
    </citation>
    <scope>NUCLEOTIDE SEQUENCE</scope>
</reference>
<dbReference type="AlphaFoldDB" id="W9QRE0"/>
<gene>
    <name evidence="2" type="ORF">L484_006235</name>
</gene>
<sequence>MRRRRSGSNPVRFSSSEQKLTQIGKFRSKIFHRKRRKKGIILWWWRQRKVRQRRGGSEGGSGVLDGSGAGSGREREMGGGKLDLGFEGCEAEGCKQGMGRLGLGSMAVSGVGCLTMRPDVPWRGGV</sequence>
<dbReference type="EMBL" id="KE344056">
    <property type="protein sequence ID" value="EXB51890.1"/>
    <property type="molecule type" value="Genomic_DNA"/>
</dbReference>
<keyword evidence="3" id="KW-1185">Reference proteome</keyword>
<evidence type="ECO:0000313" key="3">
    <source>
        <dbReference type="Proteomes" id="UP000030645"/>
    </source>
</evidence>
<dbReference type="Proteomes" id="UP000030645">
    <property type="component" value="Unassembled WGS sequence"/>
</dbReference>
<evidence type="ECO:0000256" key="1">
    <source>
        <dbReference type="SAM" id="MobiDB-lite"/>
    </source>
</evidence>
<accession>W9QRE0</accession>
<proteinExistence type="predicted"/>